<dbReference type="PROSITE" id="PS50011">
    <property type="entry name" value="PROTEIN_KINASE_DOM"/>
    <property type="match status" value="2"/>
</dbReference>
<keyword evidence="4 9" id="KW-0418">Kinase</keyword>
<comment type="caution">
    <text evidence="8">The sequence shown here is derived from an EMBL/GenBank/DDBJ whole genome shotgun (WGS) entry which is preliminary data.</text>
</comment>
<proteinExistence type="predicted"/>
<evidence type="ECO:0000313" key="8">
    <source>
        <dbReference type="EMBL" id="GBB95586.1"/>
    </source>
</evidence>
<dbReference type="PROSITE" id="PS00108">
    <property type="entry name" value="PROTEIN_KINASE_ST"/>
    <property type="match status" value="1"/>
</dbReference>
<dbReference type="InterPro" id="IPR001245">
    <property type="entry name" value="Ser-Thr/Tyr_kinase_cat_dom"/>
</dbReference>
<feature type="domain" description="Protein kinase" evidence="7">
    <location>
        <begin position="303"/>
        <end position="589"/>
    </location>
</feature>
<dbReference type="SUPFAM" id="SSF56112">
    <property type="entry name" value="Protein kinase-like (PK-like)"/>
    <property type="match status" value="2"/>
</dbReference>
<dbReference type="InterPro" id="IPR011009">
    <property type="entry name" value="Kinase-like_dom_sf"/>
</dbReference>
<dbReference type="InterPro" id="IPR017441">
    <property type="entry name" value="Protein_kinase_ATP_BS"/>
</dbReference>
<organism evidence="8 10">
    <name type="scientific">Rhizophagus clarus</name>
    <dbReference type="NCBI Taxonomy" id="94130"/>
    <lineage>
        <taxon>Eukaryota</taxon>
        <taxon>Fungi</taxon>
        <taxon>Fungi incertae sedis</taxon>
        <taxon>Mucoromycota</taxon>
        <taxon>Glomeromycotina</taxon>
        <taxon>Glomeromycetes</taxon>
        <taxon>Glomerales</taxon>
        <taxon>Glomeraceae</taxon>
        <taxon>Rhizophagus</taxon>
    </lineage>
</organism>
<dbReference type="SMART" id="SM00220">
    <property type="entry name" value="S_TKc"/>
    <property type="match status" value="2"/>
</dbReference>
<dbReference type="Proteomes" id="UP000247702">
    <property type="component" value="Unassembled WGS sequence"/>
</dbReference>
<evidence type="ECO:0000256" key="3">
    <source>
        <dbReference type="ARBA" id="ARBA00022741"/>
    </source>
</evidence>
<dbReference type="GO" id="GO:0005524">
    <property type="term" value="F:ATP binding"/>
    <property type="evidence" value="ECO:0007669"/>
    <property type="project" value="UniProtKB-UniRule"/>
</dbReference>
<evidence type="ECO:0000256" key="4">
    <source>
        <dbReference type="ARBA" id="ARBA00022777"/>
    </source>
</evidence>
<evidence type="ECO:0000256" key="1">
    <source>
        <dbReference type="ARBA" id="ARBA00022527"/>
    </source>
</evidence>
<keyword evidence="1" id="KW-0723">Serine/threonine-protein kinase</keyword>
<keyword evidence="2" id="KW-0808">Transferase</keyword>
<dbReference type="EMBL" id="BEXD01001746">
    <property type="protein sequence ID" value="GBB95586.1"/>
    <property type="molecule type" value="Genomic_DNA"/>
</dbReference>
<evidence type="ECO:0000259" key="7">
    <source>
        <dbReference type="PROSITE" id="PS50011"/>
    </source>
</evidence>
<dbReference type="OrthoDB" id="2337988at2759"/>
<name>A0A2Z6RU48_9GLOM</name>
<evidence type="ECO:0000313" key="9">
    <source>
        <dbReference type="EMBL" id="GES98784.1"/>
    </source>
</evidence>
<evidence type="ECO:0000256" key="6">
    <source>
        <dbReference type="PROSITE-ProRule" id="PRU10141"/>
    </source>
</evidence>
<reference evidence="9" key="2">
    <citation type="submission" date="2019-10" db="EMBL/GenBank/DDBJ databases">
        <title>Conservation and host-specific expression of non-tandemly repeated heterogenous ribosome RNA gene in arbuscular mycorrhizal fungi.</title>
        <authorList>
            <person name="Maeda T."/>
            <person name="Kobayashi Y."/>
            <person name="Nakagawa T."/>
            <person name="Ezawa T."/>
            <person name="Yamaguchi K."/>
            <person name="Bino T."/>
            <person name="Nishimoto Y."/>
            <person name="Shigenobu S."/>
            <person name="Kawaguchi M."/>
        </authorList>
    </citation>
    <scope>NUCLEOTIDE SEQUENCE</scope>
    <source>
        <strain evidence="9">HR1</strain>
    </source>
</reference>
<keyword evidence="5 6" id="KW-0067">ATP-binding</keyword>
<dbReference type="InterPro" id="IPR000719">
    <property type="entry name" value="Prot_kinase_dom"/>
</dbReference>
<dbReference type="GO" id="GO:0004674">
    <property type="term" value="F:protein serine/threonine kinase activity"/>
    <property type="evidence" value="ECO:0007669"/>
    <property type="project" value="UniProtKB-KW"/>
</dbReference>
<evidence type="ECO:0000313" key="10">
    <source>
        <dbReference type="Proteomes" id="UP000247702"/>
    </source>
</evidence>
<dbReference type="PANTHER" id="PTHR44329:SF288">
    <property type="entry name" value="MITOGEN-ACTIVATED PROTEIN KINASE KINASE KINASE 20"/>
    <property type="match status" value="1"/>
</dbReference>
<dbReference type="AlphaFoldDB" id="A0A2Z6RU48"/>
<keyword evidence="3 6" id="KW-0547">Nucleotide-binding</keyword>
<sequence>MTLYKSIKIQIKSTKRLLKKKLKFSKNKEKNLSIKGNLLESIGKKYDYSDFNCIHIIGRGSSGIVSRATRKNQIFALKSFDSDGTSLIVKELKLHMLINHENILKSYGYAKINTDATYQMNKYCLILEYADSGTLNTYLGEHFYELDWNDKFSLALQLADAVTYLHNNNIIHRDLHSNNILIHQKTIKLADFGLSKQISNEISNGTSRIIGIIPYIDPKCFNNENYELNKKSDVYSIGVIMWQISSGRKPFYNIDYGIRLSLEITNGKREKTINGTPVEYSDLYTDCWDYEPDERPNAREVALILDQLITKLKYKKTLFCVNKIDSKDLNNPKIEKPDDRRGKSVVKKIYKGLEVACKSISYNKEEIKTSSKSQRLFEILMKLSECNYILRFYGISTNENHNVMIFEWAELGKLSQLYSNKKILWHRKIRIALEICRGLTFLQEDGIIHNDLKCQNILMTESLEPKIYNFESARYSDDENITEESENKLRWIAPEKLTDSKYTTQGEIFSFGMLIWELIFEKVPYRDWEVESIKDHIINGGRETILFGASTPEIYQKGCEKIISETWKQDPLERISSFTELLDMLEELYNSIRCMLDKNLLGLPPEKNLDLDDDLELPDED</sequence>
<dbReference type="EMBL" id="BLAL01000274">
    <property type="protein sequence ID" value="GES98784.1"/>
    <property type="molecule type" value="Genomic_DNA"/>
</dbReference>
<reference evidence="8 10" key="1">
    <citation type="submission" date="2017-11" db="EMBL/GenBank/DDBJ databases">
        <title>The genome of Rhizophagus clarus HR1 reveals common genetic basis of auxotrophy among arbuscular mycorrhizal fungi.</title>
        <authorList>
            <person name="Kobayashi Y."/>
        </authorList>
    </citation>
    <scope>NUCLEOTIDE SEQUENCE [LARGE SCALE GENOMIC DNA]</scope>
    <source>
        <strain evidence="8 10">HR1</strain>
    </source>
</reference>
<feature type="domain" description="Protein kinase" evidence="7">
    <location>
        <begin position="51"/>
        <end position="309"/>
    </location>
</feature>
<dbReference type="PANTHER" id="PTHR44329">
    <property type="entry name" value="SERINE/THREONINE-PROTEIN KINASE TNNI3K-RELATED"/>
    <property type="match status" value="1"/>
</dbReference>
<evidence type="ECO:0000256" key="2">
    <source>
        <dbReference type="ARBA" id="ARBA00022679"/>
    </source>
</evidence>
<dbReference type="Proteomes" id="UP000615446">
    <property type="component" value="Unassembled WGS sequence"/>
</dbReference>
<keyword evidence="10" id="KW-1185">Reference proteome</keyword>
<gene>
    <name evidence="9" type="ORF">RCL2_002532000</name>
    <name evidence="8" type="ORF">RclHR1_02570020</name>
</gene>
<protein>
    <submittedName>
        <fullName evidence="9">Kinase-like domain-containing protein</fullName>
    </submittedName>
</protein>
<evidence type="ECO:0000256" key="5">
    <source>
        <dbReference type="ARBA" id="ARBA00022840"/>
    </source>
</evidence>
<dbReference type="PRINTS" id="PR00109">
    <property type="entry name" value="TYRKINASE"/>
</dbReference>
<accession>A0A2Z6RU48</accession>
<dbReference type="InterPro" id="IPR008271">
    <property type="entry name" value="Ser/Thr_kinase_AS"/>
</dbReference>
<dbReference type="Gene3D" id="1.10.510.10">
    <property type="entry name" value="Transferase(Phosphotransferase) domain 1"/>
    <property type="match status" value="2"/>
</dbReference>
<feature type="binding site" evidence="6">
    <location>
        <position position="90"/>
    </location>
    <ligand>
        <name>ATP</name>
        <dbReference type="ChEBI" id="CHEBI:30616"/>
    </ligand>
</feature>
<dbReference type="PROSITE" id="PS00107">
    <property type="entry name" value="PROTEIN_KINASE_ATP"/>
    <property type="match status" value="1"/>
</dbReference>
<dbReference type="InterPro" id="IPR051681">
    <property type="entry name" value="Ser/Thr_Kinases-Pseudokinases"/>
</dbReference>
<dbReference type="Pfam" id="PF07714">
    <property type="entry name" value="PK_Tyr_Ser-Thr"/>
    <property type="match status" value="2"/>
</dbReference>